<name>A0A1Y2IGI4_TRAC3</name>
<evidence type="ECO:0000313" key="3">
    <source>
        <dbReference type="EMBL" id="OSC99733.1"/>
    </source>
</evidence>
<dbReference type="AlphaFoldDB" id="A0A1Y2IGI4"/>
<evidence type="ECO:0000313" key="2">
    <source>
        <dbReference type="EMBL" id="OSC96272.1"/>
    </source>
</evidence>
<accession>A0A1Y2IGI4</accession>
<evidence type="ECO:0000256" key="1">
    <source>
        <dbReference type="SAM" id="MobiDB-lite"/>
    </source>
</evidence>
<dbReference type="EMBL" id="KZ084198">
    <property type="protein sequence ID" value="OSC96272.1"/>
    <property type="molecule type" value="Genomic_DNA"/>
</dbReference>
<dbReference type="Proteomes" id="UP000193067">
    <property type="component" value="Unassembled WGS sequence"/>
</dbReference>
<organism evidence="3 4">
    <name type="scientific">Trametes coccinea (strain BRFM310)</name>
    <name type="common">Pycnoporus coccineus</name>
    <dbReference type="NCBI Taxonomy" id="1353009"/>
    <lineage>
        <taxon>Eukaryota</taxon>
        <taxon>Fungi</taxon>
        <taxon>Dikarya</taxon>
        <taxon>Basidiomycota</taxon>
        <taxon>Agaricomycotina</taxon>
        <taxon>Agaricomycetes</taxon>
        <taxon>Polyporales</taxon>
        <taxon>Polyporaceae</taxon>
        <taxon>Trametes</taxon>
    </lineage>
</organism>
<evidence type="ECO:0000313" key="4">
    <source>
        <dbReference type="Proteomes" id="UP000193067"/>
    </source>
</evidence>
<feature type="region of interest" description="Disordered" evidence="1">
    <location>
        <begin position="1"/>
        <end position="28"/>
    </location>
</feature>
<proteinExistence type="predicted"/>
<protein>
    <submittedName>
        <fullName evidence="3">Uncharacterized protein</fullName>
    </submittedName>
</protein>
<reference evidence="3 4" key="1">
    <citation type="journal article" date="2015" name="Biotechnol. Biofuels">
        <title>Enhanced degradation of softwood versus hardwood by the white-rot fungus Pycnoporus coccineus.</title>
        <authorList>
            <person name="Couturier M."/>
            <person name="Navarro D."/>
            <person name="Chevret D."/>
            <person name="Henrissat B."/>
            <person name="Piumi F."/>
            <person name="Ruiz-Duenas F.J."/>
            <person name="Martinez A.T."/>
            <person name="Grigoriev I.V."/>
            <person name="Riley R."/>
            <person name="Lipzen A."/>
            <person name="Berrin J.G."/>
            <person name="Master E.R."/>
            <person name="Rosso M.N."/>
        </authorList>
    </citation>
    <scope>NUCLEOTIDE SEQUENCE [LARGE SCALE GENOMIC DNA]</scope>
    <source>
        <strain evidence="3 4">BRFM310</strain>
    </source>
</reference>
<sequence length="85" mass="8977">MTQAENDGRGAGALRSSTGEQHVLSRGLPNELVRHNPSCCPAMPSTAGIRAARGIDSQIGRYSRVGASGFVFTAVCEHMYLVPGF</sequence>
<dbReference type="EMBL" id="KZ084125">
    <property type="protein sequence ID" value="OSC99733.1"/>
    <property type="molecule type" value="Genomic_DNA"/>
</dbReference>
<keyword evidence="4" id="KW-1185">Reference proteome</keyword>
<gene>
    <name evidence="3" type="ORF">PYCCODRAFT_1438089</name>
    <name evidence="2" type="ORF">PYCCODRAFT_1441157</name>
</gene>